<evidence type="ECO:0000256" key="1">
    <source>
        <dbReference type="ARBA" id="ARBA00004613"/>
    </source>
</evidence>
<evidence type="ECO:0000256" key="4">
    <source>
        <dbReference type="ARBA" id="ARBA00022514"/>
    </source>
</evidence>
<dbReference type="SMR" id="Q5VI85"/>
<dbReference type="SMART" id="SM00199">
    <property type="entry name" value="SCY"/>
    <property type="match status" value="1"/>
</dbReference>
<dbReference type="InterPro" id="IPR018048">
    <property type="entry name" value="Chemokine_CXC_CS"/>
</dbReference>
<comment type="similarity">
    <text evidence="2 10">Belongs to the intercrine alpha (chemokine CxC) family.</text>
</comment>
<dbReference type="PRINTS" id="PR00436">
    <property type="entry name" value="INTERLEUKIN8"/>
</dbReference>
<dbReference type="PROSITE" id="PS00471">
    <property type="entry name" value="SMALL_CYTOKINES_CXC"/>
    <property type="match status" value="1"/>
</dbReference>
<dbReference type="GO" id="GO:0006952">
    <property type="term" value="P:defense response"/>
    <property type="evidence" value="ECO:0007669"/>
    <property type="project" value="InterPro"/>
</dbReference>
<dbReference type="OrthoDB" id="9937393at2759"/>
<feature type="signal peptide" evidence="10">
    <location>
        <begin position="1"/>
        <end position="32"/>
    </location>
</feature>
<dbReference type="RefSeq" id="NP_001075631.1">
    <property type="nucleotide sequence ID" value="NM_001082162.1"/>
</dbReference>
<evidence type="ECO:0000256" key="3">
    <source>
        <dbReference type="ARBA" id="ARBA00022500"/>
    </source>
</evidence>
<evidence type="ECO:0000256" key="9">
    <source>
        <dbReference type="ARBA" id="ARBA00046854"/>
    </source>
</evidence>
<comment type="subcellular location">
    <subcellularLocation>
        <location evidence="1 10">Secreted</location>
    </subcellularLocation>
</comment>
<accession>Q5VI85</accession>
<evidence type="ECO:0000256" key="5">
    <source>
        <dbReference type="ARBA" id="ARBA00022525"/>
    </source>
</evidence>
<evidence type="ECO:0000256" key="11">
    <source>
        <dbReference type="RuleBase" id="RU364007"/>
    </source>
</evidence>
<dbReference type="GeneID" id="100008921"/>
<proteinExistence type="evidence at transcript level"/>
<dbReference type="GO" id="GO:0006955">
    <property type="term" value="P:immune response"/>
    <property type="evidence" value="ECO:0007669"/>
    <property type="project" value="InterPro"/>
</dbReference>
<keyword evidence="8 11" id="KW-1015">Disulfide bond</keyword>
<dbReference type="InterPro" id="IPR039809">
    <property type="entry name" value="Chemokine_b/g/d"/>
</dbReference>
<keyword evidence="5 10" id="KW-0964">Secreted</keyword>
<dbReference type="PRINTS" id="PR00437">
    <property type="entry name" value="SMALLCYTKCXC"/>
</dbReference>
<evidence type="ECO:0000256" key="8">
    <source>
        <dbReference type="ARBA" id="ARBA00023157"/>
    </source>
</evidence>
<dbReference type="InterPro" id="IPR001811">
    <property type="entry name" value="Chemokine_IL8-like_dom"/>
</dbReference>
<dbReference type="AlphaFoldDB" id="Q5VI85"/>
<evidence type="ECO:0000313" key="13">
    <source>
        <dbReference type="EMBL" id="AAS15048.1"/>
    </source>
</evidence>
<keyword evidence="4 10" id="KW-0202">Cytokine</keyword>
<evidence type="ECO:0000256" key="10">
    <source>
        <dbReference type="RuleBase" id="RU361149"/>
    </source>
</evidence>
<dbReference type="InterPro" id="IPR033899">
    <property type="entry name" value="CXC_Chemokine_domain"/>
</dbReference>
<dbReference type="EMBL" id="AY450360">
    <property type="protein sequence ID" value="AAS15048.1"/>
    <property type="molecule type" value="mRNA"/>
</dbReference>
<dbReference type="PANTHER" id="PTHR12015:SF211">
    <property type="entry name" value="PLATELET FACTOR 4"/>
    <property type="match status" value="1"/>
</dbReference>
<keyword evidence="10" id="KW-0732">Signal</keyword>
<sequence length="106" mass="11358">MSIPEASGAPRPRPSRGLLLLGLLLLLTVAAAASDDPKESEGDLHCVCVKTTSLVRPRHITNLELIKAGGHCPTAQLIATLKNGRKLCLDPQAALYKKVIKKLLKE</sequence>
<dbReference type="Gene3D" id="2.40.50.40">
    <property type="match status" value="1"/>
</dbReference>
<evidence type="ECO:0000256" key="7">
    <source>
        <dbReference type="ARBA" id="ARBA00022674"/>
    </source>
</evidence>
<feature type="domain" description="Chemokine interleukin-8-like" evidence="12">
    <location>
        <begin position="43"/>
        <end position="103"/>
    </location>
</feature>
<dbReference type="PANTHER" id="PTHR12015">
    <property type="entry name" value="SMALL INDUCIBLE CYTOKINE A"/>
    <property type="match status" value="1"/>
</dbReference>
<evidence type="ECO:0000256" key="2">
    <source>
        <dbReference type="ARBA" id="ARBA00010665"/>
    </source>
</evidence>
<dbReference type="KEGG" id="ocu:100008921"/>
<organism evidence="13">
    <name type="scientific">Oryctolagus cuniculus</name>
    <name type="common">Rabbit</name>
    <dbReference type="NCBI Taxonomy" id="9986"/>
    <lineage>
        <taxon>Eukaryota</taxon>
        <taxon>Metazoa</taxon>
        <taxon>Chordata</taxon>
        <taxon>Craniata</taxon>
        <taxon>Vertebrata</taxon>
        <taxon>Euteleostomi</taxon>
        <taxon>Mammalia</taxon>
        <taxon>Eutheria</taxon>
        <taxon>Euarchontoglires</taxon>
        <taxon>Glires</taxon>
        <taxon>Lagomorpha</taxon>
        <taxon>Leporidae</taxon>
        <taxon>Oryctolagus</taxon>
    </lineage>
</organism>
<dbReference type="InterPro" id="IPR001089">
    <property type="entry name" value="Chemokine_CXC"/>
</dbReference>
<reference evidence="13" key="1">
    <citation type="journal article" date="2004" name="Antimicrob. Agents Chemother.">
        <title>Platelet microbicidal protein 1: structural themes of a multifunctional antimicrobial peptide.</title>
        <authorList>
            <person name="Yount N.Y."/>
            <person name="Gank K.D."/>
            <person name="Xiong Y.Q."/>
            <person name="Bayer A.S."/>
            <person name="Pender T."/>
            <person name="Welch W.H."/>
            <person name="Yeaman M.R."/>
        </authorList>
    </citation>
    <scope>NUCLEOTIDE SEQUENCE</scope>
</reference>
<dbReference type="GO" id="GO:0008201">
    <property type="term" value="F:heparin binding"/>
    <property type="evidence" value="ECO:0007669"/>
    <property type="project" value="UniProtKB-KW"/>
</dbReference>
<feature type="chain" id="PRO_5005143831" description="Multifunctional fusion protein" evidence="10">
    <location>
        <begin position="33"/>
        <end position="106"/>
    </location>
</feature>
<dbReference type="SUPFAM" id="SSF54117">
    <property type="entry name" value="Interleukin 8-like chemokines"/>
    <property type="match status" value="1"/>
</dbReference>
<keyword evidence="6" id="KW-0597">Phosphoprotein</keyword>
<dbReference type="GO" id="GO:0008009">
    <property type="term" value="F:chemokine activity"/>
    <property type="evidence" value="ECO:0007669"/>
    <property type="project" value="InterPro"/>
</dbReference>
<keyword evidence="7" id="KW-0358">Heparin-binding</keyword>
<evidence type="ECO:0000256" key="6">
    <source>
        <dbReference type="ARBA" id="ARBA00022553"/>
    </source>
</evidence>
<dbReference type="GO" id="GO:0005615">
    <property type="term" value="C:extracellular space"/>
    <property type="evidence" value="ECO:0007669"/>
    <property type="project" value="UniProtKB-UniRule"/>
</dbReference>
<dbReference type="CDD" id="cd00273">
    <property type="entry name" value="Chemokine_CXC"/>
    <property type="match status" value="1"/>
</dbReference>
<protein>
    <recommendedName>
        <fullName evidence="10 11">Multifunctional fusion protein</fullName>
    </recommendedName>
    <domain>
        <recommendedName>
            <fullName evidence="11">Platelet factor 4</fullName>
            <shortName evidence="11">PF-4</shortName>
        </recommendedName>
        <alternativeName>
            <fullName evidence="11">C-X-C motif chemokine 4</fullName>
        </alternativeName>
    </domain>
    <domain>
        <recommendedName>
            <fullName evidence="10">C-X-C motif chemokine</fullName>
        </recommendedName>
    </domain>
</protein>
<dbReference type="GO" id="GO:0090023">
    <property type="term" value="P:positive regulation of neutrophil chemotaxis"/>
    <property type="evidence" value="ECO:0007669"/>
    <property type="project" value="UniProtKB-ARBA"/>
</dbReference>
<comment type="subunit">
    <text evidence="9 11">Homotetramer. Interacts with TNFAIP6 (via Link domain). Interacts with CCR1. Interacts with CXCR3. Interacts with THBD; this interaction enhances generation of activated protein C.</text>
</comment>
<dbReference type="Pfam" id="PF00048">
    <property type="entry name" value="IL8"/>
    <property type="match status" value="1"/>
</dbReference>
<dbReference type="InterPro" id="IPR036048">
    <property type="entry name" value="Interleukin_8-like_sf"/>
</dbReference>
<dbReference type="FunFam" id="2.40.50.40:FF:000004">
    <property type="entry name" value="C-X-C motif chemokine"/>
    <property type="match status" value="1"/>
</dbReference>
<name>Q5VI85_RABIT</name>
<evidence type="ECO:0000259" key="12">
    <source>
        <dbReference type="SMART" id="SM00199"/>
    </source>
</evidence>
<keyword evidence="3 10" id="KW-0145">Chemotaxis</keyword>